<dbReference type="InterPro" id="IPR050679">
    <property type="entry name" value="Bact_HTH_transcr_reg"/>
</dbReference>
<dbReference type="PANTHER" id="PTHR44846:SF1">
    <property type="entry name" value="MANNOSYL-D-GLYCERATE TRANSPORT_METABOLISM SYSTEM REPRESSOR MNGR-RELATED"/>
    <property type="match status" value="1"/>
</dbReference>
<dbReference type="SUPFAM" id="SSF64288">
    <property type="entry name" value="Chorismate lyase-like"/>
    <property type="match status" value="1"/>
</dbReference>
<evidence type="ECO:0000256" key="3">
    <source>
        <dbReference type="ARBA" id="ARBA00023163"/>
    </source>
</evidence>
<evidence type="ECO:0000259" key="4">
    <source>
        <dbReference type="PROSITE" id="PS50949"/>
    </source>
</evidence>
<dbReference type="Pfam" id="PF07702">
    <property type="entry name" value="UTRA"/>
    <property type="match status" value="1"/>
</dbReference>
<dbReference type="AlphaFoldDB" id="A0A347ZQG0"/>
<keyword evidence="3" id="KW-0804">Transcription</keyword>
<dbReference type="InterPro" id="IPR011663">
    <property type="entry name" value="UTRA"/>
</dbReference>
<dbReference type="InterPro" id="IPR028978">
    <property type="entry name" value="Chorismate_lyase_/UTRA_dom_sf"/>
</dbReference>
<dbReference type="OrthoDB" id="146373at2"/>
<protein>
    <submittedName>
        <fullName evidence="5">GntR family transcriptional regulator</fullName>
    </submittedName>
</protein>
<proteinExistence type="predicted"/>
<evidence type="ECO:0000313" key="5">
    <source>
        <dbReference type="EMBL" id="REG06129.1"/>
    </source>
</evidence>
<name>A0A347ZQG0_9CHLR</name>
<dbReference type="GO" id="GO:0045892">
    <property type="term" value="P:negative regulation of DNA-templated transcription"/>
    <property type="evidence" value="ECO:0007669"/>
    <property type="project" value="TreeGrafter"/>
</dbReference>
<dbReference type="Pfam" id="PF00392">
    <property type="entry name" value="GntR"/>
    <property type="match status" value="1"/>
</dbReference>
<dbReference type="PANTHER" id="PTHR44846">
    <property type="entry name" value="MANNOSYL-D-GLYCERATE TRANSPORT/METABOLISM SYSTEM REPRESSOR MNGR-RELATED"/>
    <property type="match status" value="1"/>
</dbReference>
<dbReference type="FunFam" id="1.10.10.10:FF:000079">
    <property type="entry name" value="GntR family transcriptional regulator"/>
    <property type="match status" value="1"/>
</dbReference>
<comment type="caution">
    <text evidence="5">The sequence shown here is derived from an EMBL/GenBank/DDBJ whole genome shotgun (WGS) entry which is preliminary data.</text>
</comment>
<dbReference type="GO" id="GO:0003677">
    <property type="term" value="F:DNA binding"/>
    <property type="evidence" value="ECO:0007669"/>
    <property type="project" value="UniProtKB-KW"/>
</dbReference>
<evidence type="ECO:0000256" key="2">
    <source>
        <dbReference type="ARBA" id="ARBA00023125"/>
    </source>
</evidence>
<sequence length="248" mass="28440">MSSMIDPANIVPKYYQLANILRERILNGEFSAGDVIPSERQLEEQYNLSRPTIRQAIDLLERQGYLYRVHGKGTFVSPPKLQKGMLELTSFSEDMRSRGLEPGQRILEFGYVVPSPKIAHQLGLNAADARVLRIKRLRTGNDEPIGLQDSFLALEDNQSITREEIENKGSIYAMLEQKYGIYPTEADETLEVTLATPEEADMLQVPVGSPLLLNERTLWSQDRKAIEFVTILYRGDRYKYFARLTRKW</sequence>
<dbReference type="Gene3D" id="1.10.10.10">
    <property type="entry name" value="Winged helix-like DNA-binding domain superfamily/Winged helix DNA-binding domain"/>
    <property type="match status" value="1"/>
</dbReference>
<keyword evidence="1" id="KW-0805">Transcription regulation</keyword>
<organism evidence="5 6">
    <name type="scientific">Pelolinea submarina</name>
    <dbReference type="NCBI Taxonomy" id="913107"/>
    <lineage>
        <taxon>Bacteria</taxon>
        <taxon>Bacillati</taxon>
        <taxon>Chloroflexota</taxon>
        <taxon>Anaerolineae</taxon>
        <taxon>Anaerolineales</taxon>
        <taxon>Anaerolineaceae</taxon>
        <taxon>Pelolinea</taxon>
    </lineage>
</organism>
<dbReference type="InterPro" id="IPR000524">
    <property type="entry name" value="Tscrpt_reg_HTH_GntR"/>
</dbReference>
<dbReference type="PROSITE" id="PS50949">
    <property type="entry name" value="HTH_GNTR"/>
    <property type="match status" value="1"/>
</dbReference>
<dbReference type="RefSeq" id="WP_116225832.1">
    <property type="nucleotide sequence ID" value="NZ_AP018437.1"/>
</dbReference>
<accession>A0A347ZQG0</accession>
<dbReference type="PRINTS" id="PR00035">
    <property type="entry name" value="HTHGNTR"/>
</dbReference>
<dbReference type="Proteomes" id="UP000256388">
    <property type="component" value="Unassembled WGS sequence"/>
</dbReference>
<evidence type="ECO:0000313" key="6">
    <source>
        <dbReference type="Proteomes" id="UP000256388"/>
    </source>
</evidence>
<dbReference type="SMART" id="SM00345">
    <property type="entry name" value="HTH_GNTR"/>
    <property type="match status" value="1"/>
</dbReference>
<keyword evidence="6" id="KW-1185">Reference proteome</keyword>
<dbReference type="SMART" id="SM00866">
    <property type="entry name" value="UTRA"/>
    <property type="match status" value="1"/>
</dbReference>
<dbReference type="InterPro" id="IPR036388">
    <property type="entry name" value="WH-like_DNA-bd_sf"/>
</dbReference>
<dbReference type="SUPFAM" id="SSF46785">
    <property type="entry name" value="Winged helix' DNA-binding domain"/>
    <property type="match status" value="1"/>
</dbReference>
<gene>
    <name evidence="5" type="ORF">DFR64_2559</name>
</gene>
<evidence type="ECO:0000256" key="1">
    <source>
        <dbReference type="ARBA" id="ARBA00023015"/>
    </source>
</evidence>
<reference evidence="5 6" key="1">
    <citation type="submission" date="2018-08" db="EMBL/GenBank/DDBJ databases">
        <title>Genomic Encyclopedia of Type Strains, Phase IV (KMG-IV): sequencing the most valuable type-strain genomes for metagenomic binning, comparative biology and taxonomic classification.</title>
        <authorList>
            <person name="Goeker M."/>
        </authorList>
    </citation>
    <scope>NUCLEOTIDE SEQUENCE [LARGE SCALE GENOMIC DNA]</scope>
    <source>
        <strain evidence="5 6">DSM 23923</strain>
    </source>
</reference>
<dbReference type="GO" id="GO:0003700">
    <property type="term" value="F:DNA-binding transcription factor activity"/>
    <property type="evidence" value="ECO:0007669"/>
    <property type="project" value="InterPro"/>
</dbReference>
<feature type="domain" description="HTH gntR-type" evidence="4">
    <location>
        <begin position="11"/>
        <end position="79"/>
    </location>
</feature>
<dbReference type="CDD" id="cd07377">
    <property type="entry name" value="WHTH_GntR"/>
    <property type="match status" value="1"/>
</dbReference>
<dbReference type="EMBL" id="QUMS01000004">
    <property type="protein sequence ID" value="REG06129.1"/>
    <property type="molecule type" value="Genomic_DNA"/>
</dbReference>
<dbReference type="InterPro" id="IPR036390">
    <property type="entry name" value="WH_DNA-bd_sf"/>
</dbReference>
<dbReference type="Gene3D" id="3.40.1410.10">
    <property type="entry name" value="Chorismate lyase-like"/>
    <property type="match status" value="1"/>
</dbReference>
<keyword evidence="2" id="KW-0238">DNA-binding</keyword>